<evidence type="ECO:0000313" key="3">
    <source>
        <dbReference type="Proteomes" id="UP000635245"/>
    </source>
</evidence>
<feature type="compositionally biased region" description="Basic and acidic residues" evidence="1">
    <location>
        <begin position="33"/>
        <end position="48"/>
    </location>
</feature>
<evidence type="ECO:0000313" key="2">
    <source>
        <dbReference type="EMBL" id="MBK1788318.1"/>
    </source>
</evidence>
<dbReference type="EMBL" id="JAENJH010000010">
    <property type="protein sequence ID" value="MBK1788318.1"/>
    <property type="molecule type" value="Genomic_DNA"/>
</dbReference>
<feature type="region of interest" description="Disordered" evidence="1">
    <location>
        <begin position="33"/>
        <end position="62"/>
    </location>
</feature>
<protein>
    <submittedName>
        <fullName evidence="2">Uncharacterized protein</fullName>
    </submittedName>
</protein>
<dbReference type="Proteomes" id="UP000635245">
    <property type="component" value="Unassembled WGS sequence"/>
</dbReference>
<name>A0A934QZW5_9PSEU</name>
<organism evidence="2 3">
    <name type="scientific">Prauserella cavernicola</name>
    <dbReference type="NCBI Taxonomy" id="2800127"/>
    <lineage>
        <taxon>Bacteria</taxon>
        <taxon>Bacillati</taxon>
        <taxon>Actinomycetota</taxon>
        <taxon>Actinomycetes</taxon>
        <taxon>Pseudonocardiales</taxon>
        <taxon>Pseudonocardiaceae</taxon>
        <taxon>Prauserella</taxon>
    </lineage>
</organism>
<reference evidence="2" key="1">
    <citation type="submission" date="2020-12" db="EMBL/GenBank/DDBJ databases">
        <title>Prauserella sp. ASG 168, a novel actinomycete isolated from cave rock.</title>
        <authorList>
            <person name="Suriyachadkun C."/>
        </authorList>
    </citation>
    <scope>NUCLEOTIDE SEQUENCE</scope>
    <source>
        <strain evidence="2">ASG 168</strain>
    </source>
</reference>
<dbReference type="RefSeq" id="WP_200324135.1">
    <property type="nucleotide sequence ID" value="NZ_JAENJH010000010.1"/>
</dbReference>
<proteinExistence type="predicted"/>
<accession>A0A934QZW5</accession>
<gene>
    <name evidence="2" type="ORF">JHE00_28655</name>
</gene>
<dbReference type="AlphaFoldDB" id="A0A934QZW5"/>
<keyword evidence="3" id="KW-1185">Reference proteome</keyword>
<feature type="compositionally biased region" description="Polar residues" evidence="1">
    <location>
        <begin position="51"/>
        <end position="62"/>
    </location>
</feature>
<comment type="caution">
    <text evidence="2">The sequence shown here is derived from an EMBL/GenBank/DDBJ whole genome shotgun (WGS) entry which is preliminary data.</text>
</comment>
<evidence type="ECO:0000256" key="1">
    <source>
        <dbReference type="SAM" id="MobiDB-lite"/>
    </source>
</evidence>
<sequence>MRTWKEFLKSLTQEPAGFRAEGRVLGLGLATAQERESQKASEEVEDFLRQSAAQERPSTTSS</sequence>